<evidence type="ECO:0008006" key="3">
    <source>
        <dbReference type="Google" id="ProtNLM"/>
    </source>
</evidence>
<dbReference type="STRING" id="118060.ATZ35_11375"/>
<gene>
    <name evidence="1" type="ORF">ATZ35_11375</name>
</gene>
<keyword evidence="2" id="KW-1185">Reference proteome</keyword>
<dbReference type="KEGG" id="erx:ATZ35_11375"/>
<organism evidence="1 2">
    <name type="scientific">Enterococcus rotai</name>
    <dbReference type="NCBI Taxonomy" id="118060"/>
    <lineage>
        <taxon>Bacteria</taxon>
        <taxon>Bacillati</taxon>
        <taxon>Bacillota</taxon>
        <taxon>Bacilli</taxon>
        <taxon>Lactobacillales</taxon>
        <taxon>Enterococcaceae</taxon>
        <taxon>Enterococcus</taxon>
    </lineage>
</organism>
<dbReference type="AlphaFoldDB" id="A0A0U2XG63"/>
<protein>
    <recommendedName>
        <fullName evidence="3">Polymer-forming cytoskeletal protein</fullName>
    </recommendedName>
</protein>
<dbReference type="Proteomes" id="UP000067523">
    <property type="component" value="Chromosome"/>
</dbReference>
<evidence type="ECO:0000313" key="2">
    <source>
        <dbReference type="Proteomes" id="UP000067523"/>
    </source>
</evidence>
<dbReference type="InterPro" id="IPR011004">
    <property type="entry name" value="Trimer_LpxA-like_sf"/>
</dbReference>
<dbReference type="Gene3D" id="2.160.10.10">
    <property type="entry name" value="Hexapeptide repeat proteins"/>
    <property type="match status" value="1"/>
</dbReference>
<name>A0A0U2XG63_9ENTE</name>
<sequence length="218" mass="24775">MNEETKKYRLTEKYIQYKGRILYRIQAIKNFSDVNCGEYGGFVESEENLNQYDNSWVYDEAKVYGDARVEHAANVKESAVVFENAIIFQYAVVKGNAKVYGNAWIRESAHISGQARIYDEVRVAGTVKGNSIISGDVTIYGNAYIRSKGTVRTSSDYVIVENINLDNQILTIYKARNNEIYVTNQEGYEQSLEAFMTNEKDCGEVIYGVLLINGFNLK</sequence>
<accession>A0A0U2XG63</accession>
<dbReference type="SUPFAM" id="SSF51161">
    <property type="entry name" value="Trimeric LpxA-like enzymes"/>
    <property type="match status" value="1"/>
</dbReference>
<dbReference type="EMBL" id="CP013655">
    <property type="protein sequence ID" value="ALS37729.1"/>
    <property type="molecule type" value="Genomic_DNA"/>
</dbReference>
<evidence type="ECO:0000313" key="1">
    <source>
        <dbReference type="EMBL" id="ALS37729.1"/>
    </source>
</evidence>
<reference evidence="2" key="1">
    <citation type="submission" date="2015-12" db="EMBL/GenBank/DDBJ databases">
        <authorList>
            <person name="Lauer A."/>
            <person name="Humrighouse B."/>
            <person name="Loparev V."/>
            <person name="Shewmaker P.L."/>
            <person name="Whitney A.M."/>
            <person name="McLaughlin R.W."/>
        </authorList>
    </citation>
    <scope>NUCLEOTIDE SEQUENCE [LARGE SCALE GENOMIC DNA]</scope>
    <source>
        <strain evidence="2">LMG 26678</strain>
    </source>
</reference>
<proteinExistence type="predicted"/>
<dbReference type="RefSeq" id="WP_208927354.1">
    <property type="nucleotide sequence ID" value="NZ_CP013655.1"/>
</dbReference>